<reference evidence="1 2" key="1">
    <citation type="submission" date="2009-09" db="EMBL/GenBank/DDBJ databases">
        <authorList>
            <person name="Weinstock G."/>
            <person name="Sodergren E."/>
            <person name="Clifton S."/>
            <person name="Fulton L."/>
            <person name="Fulton B."/>
            <person name="Courtney L."/>
            <person name="Fronick C."/>
            <person name="Harrison M."/>
            <person name="Strong C."/>
            <person name="Farmer C."/>
            <person name="Delahaunty K."/>
            <person name="Markovic C."/>
            <person name="Hall O."/>
            <person name="Minx P."/>
            <person name="Tomlinson C."/>
            <person name="Mitreva M."/>
            <person name="Nelson J."/>
            <person name="Hou S."/>
            <person name="Wollam A."/>
            <person name="Pepin K.H."/>
            <person name="Johnson M."/>
            <person name="Bhonagiri V."/>
            <person name="Nash W.E."/>
            <person name="Warren W."/>
            <person name="Chinwalla A."/>
            <person name="Mardis E.R."/>
            <person name="Wilson R.K."/>
        </authorList>
    </citation>
    <scope>NUCLEOTIDE SEQUENCE [LARGE SCALE GENOMIC DNA]</scope>
    <source>
        <strain evidence="1 2">F0319</strain>
    </source>
</reference>
<dbReference type="RefSeq" id="WP_004381935.1">
    <property type="nucleotide sequence ID" value="NZ_GG698712.1"/>
</dbReference>
<organism evidence="1 2">
    <name type="scientific">Prevotella veroralis F0319</name>
    <dbReference type="NCBI Taxonomy" id="649761"/>
    <lineage>
        <taxon>Bacteria</taxon>
        <taxon>Pseudomonadati</taxon>
        <taxon>Bacteroidota</taxon>
        <taxon>Bacteroidia</taxon>
        <taxon>Bacteroidales</taxon>
        <taxon>Prevotellaceae</taxon>
        <taxon>Prevotella</taxon>
    </lineage>
</organism>
<evidence type="ECO:0000313" key="1">
    <source>
        <dbReference type="EMBL" id="EEX19780.1"/>
    </source>
</evidence>
<dbReference type="EMBL" id="ACVA01000011">
    <property type="protein sequence ID" value="EEX19780.1"/>
    <property type="molecule type" value="Genomic_DNA"/>
</dbReference>
<name>C9ML50_9BACT</name>
<proteinExistence type="predicted"/>
<protein>
    <recommendedName>
        <fullName evidence="3">YkuD domain-containing protein</fullName>
    </recommendedName>
</protein>
<gene>
    <name evidence="1" type="ORF">HMPREF0973_00325</name>
</gene>
<sequence length="167" mass="18027">MDFSGKVVTAKQLTGKNLNTSRNAPYGIQGKAYLNAVFSDGTIHTAATFEFNSGLYGNGPTPNNSYEALGAVPTNESGMLNNGRTGWKVLLPNYNGRSGLRVHPDTKSPGTKGCIGIVGCYEELKNLGNFFNNYIGPSGRHRMIFNFNIKGNPNYGNEGRSNSRLAQ</sequence>
<evidence type="ECO:0008006" key="3">
    <source>
        <dbReference type="Google" id="ProtNLM"/>
    </source>
</evidence>
<dbReference type="AlphaFoldDB" id="C9ML50"/>
<keyword evidence="2" id="KW-1185">Reference proteome</keyword>
<dbReference type="Proteomes" id="UP000003327">
    <property type="component" value="Unassembled WGS sequence"/>
</dbReference>
<dbReference type="STRING" id="649761.HMPREF0973_00325"/>
<accession>C9ML50</accession>
<evidence type="ECO:0000313" key="2">
    <source>
        <dbReference type="Proteomes" id="UP000003327"/>
    </source>
</evidence>
<dbReference type="HOGENOM" id="CLU_1738892_0_0_10"/>
<comment type="caution">
    <text evidence="1">The sequence shown here is derived from an EMBL/GenBank/DDBJ whole genome shotgun (WGS) entry which is preliminary data.</text>
</comment>